<dbReference type="InParanoid" id="A0A409X3U5"/>
<gene>
    <name evidence="1" type="ORF">CVT25_006393</name>
</gene>
<accession>A0A409X3U5</accession>
<proteinExistence type="predicted"/>
<dbReference type="EMBL" id="NHYD01002718">
    <property type="protein sequence ID" value="PPQ85410.1"/>
    <property type="molecule type" value="Genomic_DNA"/>
</dbReference>
<dbReference type="Proteomes" id="UP000283269">
    <property type="component" value="Unassembled WGS sequence"/>
</dbReference>
<evidence type="ECO:0000313" key="1">
    <source>
        <dbReference type="EMBL" id="PPQ85410.1"/>
    </source>
</evidence>
<organism evidence="1 2">
    <name type="scientific">Psilocybe cyanescens</name>
    <dbReference type="NCBI Taxonomy" id="93625"/>
    <lineage>
        <taxon>Eukaryota</taxon>
        <taxon>Fungi</taxon>
        <taxon>Dikarya</taxon>
        <taxon>Basidiomycota</taxon>
        <taxon>Agaricomycotina</taxon>
        <taxon>Agaricomycetes</taxon>
        <taxon>Agaricomycetidae</taxon>
        <taxon>Agaricales</taxon>
        <taxon>Agaricineae</taxon>
        <taxon>Strophariaceae</taxon>
        <taxon>Psilocybe</taxon>
    </lineage>
</organism>
<evidence type="ECO:0000313" key="2">
    <source>
        <dbReference type="Proteomes" id="UP000283269"/>
    </source>
</evidence>
<protein>
    <submittedName>
        <fullName evidence="1">Uncharacterized protein</fullName>
    </submittedName>
</protein>
<sequence>MSRLCGMICEASKSACVQMQRMLQPGSDMPRLLFEKTQTSSISQNPAIDQFVFCGCVSMNIRAEAATESLWQTLQQPDTMPCEYGCSTHKQNTLDQYFLLWMCSCNLAPSSTTLLKTVPGLSTLCQDFQAPLPSSQVSIDYKGFNLQFLLLPGEINNMFRHQYSKVTVLSTVSNNPTVVPSTDVEMSRTSSQCQWTSWYIRRRIGSLLAILSTSWHKSA</sequence>
<dbReference type="AlphaFoldDB" id="A0A409X3U5"/>
<name>A0A409X3U5_PSICY</name>
<comment type="caution">
    <text evidence="1">The sequence shown here is derived from an EMBL/GenBank/DDBJ whole genome shotgun (WGS) entry which is preliminary data.</text>
</comment>
<reference evidence="1 2" key="1">
    <citation type="journal article" date="2018" name="Evol. Lett.">
        <title>Horizontal gene cluster transfer increased hallucinogenic mushroom diversity.</title>
        <authorList>
            <person name="Reynolds H.T."/>
            <person name="Vijayakumar V."/>
            <person name="Gluck-Thaler E."/>
            <person name="Korotkin H.B."/>
            <person name="Matheny P.B."/>
            <person name="Slot J.C."/>
        </authorList>
    </citation>
    <scope>NUCLEOTIDE SEQUENCE [LARGE SCALE GENOMIC DNA]</scope>
    <source>
        <strain evidence="1 2">2631</strain>
    </source>
</reference>
<keyword evidence="2" id="KW-1185">Reference proteome</keyword>